<keyword evidence="1" id="KW-1133">Transmembrane helix</keyword>
<evidence type="ECO:0000313" key="2">
    <source>
        <dbReference type="EMBL" id="MBC3764585.1"/>
    </source>
</evidence>
<sequence length="174" mass="19336">MKKIHRRLISYCFATVLTYLLASTFHTLLVLGALTDVGVNLPSDVWLRSVISDWGNLLAGFAPIVAAALLLAFVVVSALRFQVSSYGKRVSYWIFPFAGALSMLIAHLLISAIFDIYLIAGARGVVGLSTQVFAGWCGGLVYASTIKYLRLQRQKRRLSRRRNHYDSNKQAAIR</sequence>
<dbReference type="EMBL" id="JACNEP010000001">
    <property type="protein sequence ID" value="MBC3764585.1"/>
    <property type="molecule type" value="Genomic_DNA"/>
</dbReference>
<gene>
    <name evidence="2" type="ORF">H8B19_01760</name>
</gene>
<proteinExistence type="predicted"/>
<evidence type="ECO:0000313" key="3">
    <source>
        <dbReference type="Proteomes" id="UP000601768"/>
    </source>
</evidence>
<comment type="caution">
    <text evidence="2">The sequence shown here is derived from an EMBL/GenBank/DDBJ whole genome shotgun (WGS) entry which is preliminary data.</text>
</comment>
<feature type="transmembrane region" description="Helical" evidence="1">
    <location>
        <begin position="12"/>
        <end position="34"/>
    </location>
</feature>
<dbReference type="Proteomes" id="UP000601768">
    <property type="component" value="Unassembled WGS sequence"/>
</dbReference>
<name>A0A8J6LX51_9ALTE</name>
<evidence type="ECO:0000256" key="1">
    <source>
        <dbReference type="SAM" id="Phobius"/>
    </source>
</evidence>
<feature type="transmembrane region" description="Helical" evidence="1">
    <location>
        <begin position="132"/>
        <end position="151"/>
    </location>
</feature>
<accession>A0A8J6LX51</accession>
<keyword evidence="1" id="KW-0812">Transmembrane</keyword>
<feature type="transmembrane region" description="Helical" evidence="1">
    <location>
        <begin position="93"/>
        <end position="120"/>
    </location>
</feature>
<protein>
    <submittedName>
        <fullName evidence="2">Uncharacterized protein</fullName>
    </submittedName>
</protein>
<reference evidence="2" key="1">
    <citation type="journal article" date="2018" name="Int. J. Syst. Evol. Microbiol.">
        <title>Neptunicella marina gen. nov., sp. nov., isolated from surface seawater.</title>
        <authorList>
            <person name="Liu X."/>
            <person name="Lai Q."/>
            <person name="Du Y."/>
            <person name="Zhang X."/>
            <person name="Liu Z."/>
            <person name="Sun F."/>
            <person name="Shao Z."/>
        </authorList>
    </citation>
    <scope>NUCLEOTIDE SEQUENCE</scope>
    <source>
        <strain evidence="2">S27-2</strain>
    </source>
</reference>
<dbReference type="AlphaFoldDB" id="A0A8J6LX51"/>
<keyword evidence="3" id="KW-1185">Reference proteome</keyword>
<feature type="transmembrane region" description="Helical" evidence="1">
    <location>
        <begin position="54"/>
        <end position="81"/>
    </location>
</feature>
<organism evidence="2 3">
    <name type="scientific">Neptunicella marina</name>
    <dbReference type="NCBI Taxonomy" id="2125989"/>
    <lineage>
        <taxon>Bacteria</taxon>
        <taxon>Pseudomonadati</taxon>
        <taxon>Pseudomonadota</taxon>
        <taxon>Gammaproteobacteria</taxon>
        <taxon>Alteromonadales</taxon>
        <taxon>Alteromonadaceae</taxon>
        <taxon>Neptunicella</taxon>
    </lineage>
</organism>
<dbReference type="RefSeq" id="WP_186505051.1">
    <property type="nucleotide sequence ID" value="NZ_JACNEP010000001.1"/>
</dbReference>
<keyword evidence="1" id="KW-0472">Membrane</keyword>
<reference evidence="2" key="2">
    <citation type="submission" date="2020-08" db="EMBL/GenBank/DDBJ databases">
        <authorList>
            <person name="Lai Q."/>
        </authorList>
    </citation>
    <scope>NUCLEOTIDE SEQUENCE</scope>
    <source>
        <strain evidence="2">S27-2</strain>
    </source>
</reference>